<dbReference type="PANTHER" id="PTHR45975:SF2">
    <property type="entry name" value="NUCLEOSOME-REMODELING FACTOR SUBUNIT BPTF"/>
    <property type="match status" value="1"/>
</dbReference>
<gene>
    <name evidence="4" type="ORF">pipiens_000862</name>
</gene>
<dbReference type="SUPFAM" id="SSF47370">
    <property type="entry name" value="Bromodomain"/>
    <property type="match status" value="1"/>
</dbReference>
<evidence type="ECO:0000259" key="3">
    <source>
        <dbReference type="PROSITE" id="PS50014"/>
    </source>
</evidence>
<dbReference type="InterPro" id="IPR018359">
    <property type="entry name" value="Bromodomain_CS"/>
</dbReference>
<dbReference type="PROSITE" id="PS50014">
    <property type="entry name" value="BROMODOMAIN_2"/>
    <property type="match status" value="1"/>
</dbReference>
<dbReference type="EMBL" id="JBEHCU010000819">
    <property type="protein sequence ID" value="KAL1404083.1"/>
    <property type="molecule type" value="Genomic_DNA"/>
</dbReference>
<reference evidence="4 5" key="1">
    <citation type="submission" date="2024-05" db="EMBL/GenBank/DDBJ databases">
        <title>Culex pipiens pipiens assembly and annotation.</title>
        <authorList>
            <person name="Alout H."/>
            <person name="Durand T."/>
        </authorList>
    </citation>
    <scope>NUCLEOTIDE SEQUENCE [LARGE SCALE GENOMIC DNA]</scope>
    <source>
        <strain evidence="4">HA-2024</strain>
        <tissue evidence="4">Whole body</tissue>
    </source>
</reference>
<dbReference type="PRINTS" id="PR00503">
    <property type="entry name" value="BROMODOMAIN"/>
</dbReference>
<evidence type="ECO:0000313" key="5">
    <source>
        <dbReference type="Proteomes" id="UP001562425"/>
    </source>
</evidence>
<dbReference type="InterPro" id="IPR001487">
    <property type="entry name" value="Bromodomain"/>
</dbReference>
<dbReference type="PROSITE" id="PS00633">
    <property type="entry name" value="BROMODOMAIN_1"/>
    <property type="match status" value="1"/>
</dbReference>
<organism evidence="4 5">
    <name type="scientific">Culex pipiens pipiens</name>
    <name type="common">Northern house mosquito</name>
    <dbReference type="NCBI Taxonomy" id="38569"/>
    <lineage>
        <taxon>Eukaryota</taxon>
        <taxon>Metazoa</taxon>
        <taxon>Ecdysozoa</taxon>
        <taxon>Arthropoda</taxon>
        <taxon>Hexapoda</taxon>
        <taxon>Insecta</taxon>
        <taxon>Pterygota</taxon>
        <taxon>Neoptera</taxon>
        <taxon>Endopterygota</taxon>
        <taxon>Diptera</taxon>
        <taxon>Nematocera</taxon>
        <taxon>Culicoidea</taxon>
        <taxon>Culicidae</taxon>
        <taxon>Culicinae</taxon>
        <taxon>Culicini</taxon>
        <taxon>Culex</taxon>
        <taxon>Culex</taxon>
    </lineage>
</organism>
<dbReference type="InterPro" id="IPR036427">
    <property type="entry name" value="Bromodomain-like_sf"/>
</dbReference>
<feature type="non-terminal residue" evidence="4">
    <location>
        <position position="128"/>
    </location>
</feature>
<dbReference type="PANTHER" id="PTHR45975">
    <property type="entry name" value="NUCLEOSOME-REMODELING FACTOR SUBUNIT BPTF"/>
    <property type="match status" value="1"/>
</dbReference>
<dbReference type="SMART" id="SM00297">
    <property type="entry name" value="BROMO"/>
    <property type="match status" value="1"/>
</dbReference>
<dbReference type="Pfam" id="PF00439">
    <property type="entry name" value="Bromodomain"/>
    <property type="match status" value="1"/>
</dbReference>
<keyword evidence="5" id="KW-1185">Reference proteome</keyword>
<dbReference type="Proteomes" id="UP001562425">
    <property type="component" value="Unassembled WGS sequence"/>
</dbReference>
<sequence>MKSLSAKEFDNLKKLVKQIQQHKSAWPFMEPVDPDEAPDYYRVIKEPMDLQKIEGKVDAQNYHTLSEFIGDMTKIFDNCRYYNPKESQFYRCAESLESFFVQKIKFFRENLVDKKAAAAGAAAAATSS</sequence>
<proteinExistence type="predicted"/>
<dbReference type="InterPro" id="IPR038028">
    <property type="entry name" value="BPTF"/>
</dbReference>
<name>A0ABD1DXA0_CULPP</name>
<evidence type="ECO:0000256" key="2">
    <source>
        <dbReference type="PROSITE-ProRule" id="PRU00035"/>
    </source>
</evidence>
<evidence type="ECO:0000313" key="4">
    <source>
        <dbReference type="EMBL" id="KAL1404083.1"/>
    </source>
</evidence>
<dbReference type="Gene3D" id="1.20.920.10">
    <property type="entry name" value="Bromodomain-like"/>
    <property type="match status" value="1"/>
</dbReference>
<protein>
    <recommendedName>
        <fullName evidence="3">Bromo domain-containing protein</fullName>
    </recommendedName>
</protein>
<dbReference type="AlphaFoldDB" id="A0ABD1DXA0"/>
<feature type="domain" description="Bromo" evidence="3">
    <location>
        <begin position="20"/>
        <end position="90"/>
    </location>
</feature>
<comment type="caution">
    <text evidence="4">The sequence shown here is derived from an EMBL/GenBank/DDBJ whole genome shotgun (WGS) entry which is preliminary data.</text>
</comment>
<accession>A0ABD1DXA0</accession>
<dbReference type="CDD" id="cd05509">
    <property type="entry name" value="Bromo_gcn5_like"/>
    <property type="match status" value="1"/>
</dbReference>
<keyword evidence="1 2" id="KW-0103">Bromodomain</keyword>
<evidence type="ECO:0000256" key="1">
    <source>
        <dbReference type="ARBA" id="ARBA00023117"/>
    </source>
</evidence>